<evidence type="ECO:0008006" key="3">
    <source>
        <dbReference type="Google" id="ProtNLM"/>
    </source>
</evidence>
<dbReference type="EMBL" id="JALXMO010000029">
    <property type="protein sequence ID" value="MCT1607559.1"/>
    <property type="molecule type" value="Genomic_DNA"/>
</dbReference>
<evidence type="ECO:0000313" key="1">
    <source>
        <dbReference type="EMBL" id="MCT1607559.1"/>
    </source>
</evidence>
<dbReference type="Proteomes" id="UP001205046">
    <property type="component" value="Unassembled WGS sequence"/>
</dbReference>
<sequence>MQPTQLDDLTVEVVHLGTGATGVALPRGLLPRLIAGGRIHLEQGHIFGALGVLCHRDSRRGQCFLGFVDQGMPQLLRVLFAEIQQFQAVLHAVQQLQGLPPDDVLIQLHQPVDLAQMLGDLLGCLIQAPWCAAHHEAGNFGRGARDDLTGSGVAGRNQD</sequence>
<gene>
    <name evidence="1" type="ORF">M3B43_09545</name>
</gene>
<evidence type="ECO:0000313" key="2">
    <source>
        <dbReference type="Proteomes" id="UP001205046"/>
    </source>
</evidence>
<reference evidence="1 2" key="1">
    <citation type="submission" date="2022-04" db="EMBL/GenBank/DDBJ databases">
        <title>Human microbiome associated bacterial genomes.</title>
        <authorList>
            <person name="Sandstrom S."/>
            <person name="Salamzade R."/>
            <person name="Kalan L.R."/>
        </authorList>
    </citation>
    <scope>NUCLEOTIDE SEQUENCE [LARGE SCALE GENOMIC DNA]</scope>
    <source>
        <strain evidence="2">p3-SID767</strain>
    </source>
</reference>
<organism evidence="1 2">
    <name type="scientific">Nesterenkonia massiliensis</name>
    <dbReference type="NCBI Taxonomy" id="1232429"/>
    <lineage>
        <taxon>Bacteria</taxon>
        <taxon>Bacillati</taxon>
        <taxon>Actinomycetota</taxon>
        <taxon>Actinomycetes</taxon>
        <taxon>Micrococcales</taxon>
        <taxon>Micrococcaceae</taxon>
        <taxon>Nesterenkonia</taxon>
    </lineage>
</organism>
<accession>A0ABT2HS73</accession>
<name>A0ABT2HS73_9MICC</name>
<keyword evidence="2" id="KW-1185">Reference proteome</keyword>
<protein>
    <recommendedName>
        <fullName evidence="3">PilZ domain-containing protein</fullName>
    </recommendedName>
</protein>
<comment type="caution">
    <text evidence="1">The sequence shown here is derived from an EMBL/GenBank/DDBJ whole genome shotgun (WGS) entry which is preliminary data.</text>
</comment>
<proteinExistence type="predicted"/>